<dbReference type="Pfam" id="PF01381">
    <property type="entry name" value="HTH_3"/>
    <property type="match status" value="1"/>
</dbReference>
<dbReference type="Gene3D" id="1.10.260.40">
    <property type="entry name" value="lambda repressor-like DNA-binding domains"/>
    <property type="match status" value="1"/>
</dbReference>
<dbReference type="InterPro" id="IPR052345">
    <property type="entry name" value="Rad_response_metalloprotease"/>
</dbReference>
<dbReference type="CDD" id="cd00093">
    <property type="entry name" value="HTH_XRE"/>
    <property type="match status" value="1"/>
</dbReference>
<comment type="similarity">
    <text evidence="1">Belongs to the short-chain fatty acyl-CoA assimilation regulator (ScfR) family.</text>
</comment>
<dbReference type="InterPro" id="IPR010359">
    <property type="entry name" value="IrrE_HExxH"/>
</dbReference>
<dbReference type="EMBL" id="LGTK01000004">
    <property type="protein sequence ID" value="KPH78245.1"/>
    <property type="molecule type" value="Genomic_DNA"/>
</dbReference>
<dbReference type="PANTHER" id="PTHR43236">
    <property type="entry name" value="ANTITOXIN HIGA1"/>
    <property type="match status" value="1"/>
</dbReference>
<dbReference type="Gene3D" id="1.10.10.2910">
    <property type="match status" value="1"/>
</dbReference>
<dbReference type="Proteomes" id="UP000037854">
    <property type="component" value="Unassembled WGS sequence"/>
</dbReference>
<sequence length="402" mass="47228">MFIGENLTNLRIMHGYSRKQLSDMLGVTEQAVWQYENDYTSPKMKIVNDLKSIFKVKSRYFYQDDVLCRYFKNENKPVKNIAYRSKVMNVLSKTQSEAKHIEFLDSLVNYLTAKIAYPTQKIIQLRNKVIKYLNTSNDDRVTQIQKVVKLARMELGLRNDTNDELMFLVEKSGIFIFEKAIGEEIDAYSLWTKQDRPFIILGNLKRSSARRNFDIAHELGHLLLHYRVEFTSLNRKEHKAIENEANQFAGAFLLPEESFLADMGTITNLTNPDAYFDLKKKWKTSMQVLGYRAAELGILDSKSHRNFYAALHRKGYLKIEPLDEIIPIQKPQKMKSIIDLVAKKKIIDLRQMLEDDWMVEIDFLHELTGIDISFFNNYMIRERDFELVRVYEFSPGIREKNV</sequence>
<feature type="domain" description="HTH cro/C1-type" evidence="2">
    <location>
        <begin position="7"/>
        <end position="61"/>
    </location>
</feature>
<reference evidence="3 4" key="1">
    <citation type="submission" date="2015-07" db="EMBL/GenBank/DDBJ databases">
        <title>High-quality draft genome sequence of Oceanobacillus caeni HM6, a bacillus isolated from a human feces.</title>
        <authorList>
            <person name="Kumar J."/>
            <person name="Verma M.K."/>
            <person name="Pandey R."/>
            <person name="Bhambi M."/>
            <person name="Chauhan N."/>
        </authorList>
    </citation>
    <scope>NUCLEOTIDE SEQUENCE [LARGE SCALE GENOMIC DNA]</scope>
    <source>
        <strain evidence="3 4">HM6</strain>
    </source>
</reference>
<dbReference type="Pfam" id="PF06114">
    <property type="entry name" value="Peptidase_M78"/>
    <property type="match status" value="1"/>
</dbReference>
<keyword evidence="4" id="KW-1185">Reference proteome</keyword>
<comment type="caution">
    <text evidence="3">The sequence shown here is derived from an EMBL/GenBank/DDBJ whole genome shotgun (WGS) entry which is preliminary data.</text>
</comment>
<dbReference type="RefSeq" id="WP_060667701.1">
    <property type="nucleotide sequence ID" value="NZ_LGTK01000004.1"/>
</dbReference>
<dbReference type="InterPro" id="IPR010982">
    <property type="entry name" value="Lambda_DNA-bd_dom_sf"/>
</dbReference>
<organism evidence="3 4">
    <name type="scientific">Oceanobacillus caeni</name>
    <dbReference type="NCBI Taxonomy" id="405946"/>
    <lineage>
        <taxon>Bacteria</taxon>
        <taxon>Bacillati</taxon>
        <taxon>Bacillota</taxon>
        <taxon>Bacilli</taxon>
        <taxon>Bacillales</taxon>
        <taxon>Bacillaceae</taxon>
        <taxon>Oceanobacillus</taxon>
    </lineage>
</organism>
<accession>A0ABR5MMU5</accession>
<dbReference type="PROSITE" id="PS50943">
    <property type="entry name" value="HTH_CROC1"/>
    <property type="match status" value="1"/>
</dbReference>
<dbReference type="InterPro" id="IPR001387">
    <property type="entry name" value="Cro/C1-type_HTH"/>
</dbReference>
<gene>
    <name evidence="3" type="ORF">AFL42_02305</name>
</gene>
<evidence type="ECO:0000313" key="4">
    <source>
        <dbReference type="Proteomes" id="UP000037854"/>
    </source>
</evidence>
<name>A0ABR5MMU5_9BACI</name>
<proteinExistence type="inferred from homology"/>
<dbReference type="SMART" id="SM00530">
    <property type="entry name" value="HTH_XRE"/>
    <property type="match status" value="1"/>
</dbReference>
<dbReference type="SUPFAM" id="SSF47413">
    <property type="entry name" value="lambda repressor-like DNA-binding domains"/>
    <property type="match status" value="1"/>
</dbReference>
<evidence type="ECO:0000259" key="2">
    <source>
        <dbReference type="PROSITE" id="PS50943"/>
    </source>
</evidence>
<evidence type="ECO:0000313" key="3">
    <source>
        <dbReference type="EMBL" id="KPH78245.1"/>
    </source>
</evidence>
<dbReference type="PANTHER" id="PTHR43236:SF1">
    <property type="entry name" value="BLL7220 PROTEIN"/>
    <property type="match status" value="1"/>
</dbReference>
<protein>
    <submittedName>
        <fullName evidence="3">Transcriptional regulator</fullName>
    </submittedName>
</protein>
<evidence type="ECO:0000256" key="1">
    <source>
        <dbReference type="ARBA" id="ARBA00007227"/>
    </source>
</evidence>